<dbReference type="EMBL" id="CANHGI010000006">
    <property type="protein sequence ID" value="CAI5455741.1"/>
    <property type="molecule type" value="Genomic_DNA"/>
</dbReference>
<feature type="transmembrane region" description="Helical" evidence="1">
    <location>
        <begin position="91"/>
        <end position="118"/>
    </location>
</feature>
<keyword evidence="1" id="KW-0812">Transmembrane</keyword>
<proteinExistence type="predicted"/>
<name>A0A9P1N976_9PELO</name>
<reference evidence="2" key="1">
    <citation type="submission" date="2022-11" db="EMBL/GenBank/DDBJ databases">
        <authorList>
            <person name="Kikuchi T."/>
        </authorList>
    </citation>
    <scope>NUCLEOTIDE SEQUENCE</scope>
    <source>
        <strain evidence="2">PS1010</strain>
    </source>
</reference>
<keyword evidence="1" id="KW-1133">Transmembrane helix</keyword>
<keyword evidence="1" id="KW-0472">Membrane</keyword>
<dbReference type="OrthoDB" id="5854864at2759"/>
<comment type="caution">
    <text evidence="2">The sequence shown here is derived from an EMBL/GenBank/DDBJ whole genome shotgun (WGS) entry which is preliminary data.</text>
</comment>
<feature type="transmembrane region" description="Helical" evidence="1">
    <location>
        <begin position="193"/>
        <end position="215"/>
    </location>
</feature>
<feature type="transmembrane region" description="Helical" evidence="1">
    <location>
        <begin position="166"/>
        <end position="186"/>
    </location>
</feature>
<feature type="transmembrane region" description="Helical" evidence="1">
    <location>
        <begin position="139"/>
        <end position="154"/>
    </location>
</feature>
<keyword evidence="3" id="KW-1185">Reference proteome</keyword>
<gene>
    <name evidence="2" type="ORF">CAMP_LOCUS18378</name>
</gene>
<organism evidence="2 3">
    <name type="scientific">Caenorhabditis angaria</name>
    <dbReference type="NCBI Taxonomy" id="860376"/>
    <lineage>
        <taxon>Eukaryota</taxon>
        <taxon>Metazoa</taxon>
        <taxon>Ecdysozoa</taxon>
        <taxon>Nematoda</taxon>
        <taxon>Chromadorea</taxon>
        <taxon>Rhabditida</taxon>
        <taxon>Rhabditina</taxon>
        <taxon>Rhabditomorpha</taxon>
        <taxon>Rhabditoidea</taxon>
        <taxon>Rhabditidae</taxon>
        <taxon>Peloderinae</taxon>
        <taxon>Caenorhabditis</taxon>
    </lineage>
</organism>
<evidence type="ECO:0000313" key="3">
    <source>
        <dbReference type="Proteomes" id="UP001152747"/>
    </source>
</evidence>
<feature type="transmembrane region" description="Helical" evidence="1">
    <location>
        <begin position="235"/>
        <end position="253"/>
    </location>
</feature>
<protein>
    <submittedName>
        <fullName evidence="2">Uncharacterized protein</fullName>
    </submittedName>
</protein>
<sequence length="302" mass="34141">MVTPDNFQTTTLVFSIVFIIFIPYIVLVAFCYISRKTDDRQPQHILQVHMIVCGIFCVLGSFIFSVSALILESSSLMAKSDGFEKIISYPLVVFMCLMFVIPTIIQTLFYYLLLLTAIQRIVLISKAKVGLQLLTGRRLNFKIAFFYIVALVSATQKCMDPENISILELVTLVSTLLILTLSCALVRHIERKMVAAAHVTVLTQTIPAVLIQVIFTALELMTKHFDLKHFSLHSIRIIGAFVMSIAIPFFIILGSRTKRRIVHAIMTCRWEEQHGRGELYADRTPAEHSNVLSLSPSPTIRF</sequence>
<accession>A0A9P1N976</accession>
<evidence type="ECO:0000313" key="2">
    <source>
        <dbReference type="EMBL" id="CAI5455741.1"/>
    </source>
</evidence>
<dbReference type="AlphaFoldDB" id="A0A9P1N976"/>
<feature type="transmembrane region" description="Helical" evidence="1">
    <location>
        <begin position="45"/>
        <end position="71"/>
    </location>
</feature>
<feature type="transmembrane region" description="Helical" evidence="1">
    <location>
        <begin position="12"/>
        <end position="33"/>
    </location>
</feature>
<evidence type="ECO:0000256" key="1">
    <source>
        <dbReference type="SAM" id="Phobius"/>
    </source>
</evidence>
<dbReference type="Proteomes" id="UP001152747">
    <property type="component" value="Unassembled WGS sequence"/>
</dbReference>